<organism evidence="1">
    <name type="scientific">Variovorax paradoxus</name>
    <dbReference type="NCBI Taxonomy" id="34073"/>
    <lineage>
        <taxon>Bacteria</taxon>
        <taxon>Pseudomonadati</taxon>
        <taxon>Pseudomonadota</taxon>
        <taxon>Betaproteobacteria</taxon>
        <taxon>Burkholderiales</taxon>
        <taxon>Comamonadaceae</taxon>
        <taxon>Variovorax</taxon>
    </lineage>
</organism>
<dbReference type="EMBL" id="LR743507">
    <property type="protein sequence ID" value="CAA2106053.1"/>
    <property type="molecule type" value="Genomic_DNA"/>
</dbReference>
<evidence type="ECO:0000313" key="1">
    <source>
        <dbReference type="EMBL" id="CAA2106053.1"/>
    </source>
</evidence>
<protein>
    <submittedName>
        <fullName evidence="1">Uncharacterized protein</fullName>
    </submittedName>
</protein>
<reference evidence="1" key="1">
    <citation type="submission" date="2019-12" db="EMBL/GenBank/DDBJ databases">
        <authorList>
            <person name="Cremers G."/>
        </authorList>
    </citation>
    <scope>NUCLEOTIDE SEQUENCE</scope>
    <source>
        <strain evidence="1">Vvax</strain>
    </source>
</reference>
<name>A0A679JIF2_VARPD</name>
<proteinExistence type="predicted"/>
<gene>
    <name evidence="1" type="ORF">VVAX_03557</name>
</gene>
<dbReference type="AlphaFoldDB" id="A0A679JIF2"/>
<accession>A0A679JIF2</accession>
<dbReference type="RefSeq" id="WP_339091133.1">
    <property type="nucleotide sequence ID" value="NZ_LR743507.1"/>
</dbReference>
<sequence>MKIQVLHTSAYYVMIAAPVPADGSTPTRATFLPMIEDLRSIGLRFLDLALTPQNDGPALICEHEGDFVVRATALGWEVQNG</sequence>